<dbReference type="Pfam" id="PF05193">
    <property type="entry name" value="Peptidase_M16_C"/>
    <property type="match status" value="1"/>
</dbReference>
<evidence type="ECO:0000256" key="1">
    <source>
        <dbReference type="ARBA" id="ARBA00007261"/>
    </source>
</evidence>
<comment type="similarity">
    <text evidence="1">Belongs to the peptidase M16 family.</text>
</comment>
<keyword evidence="2" id="KW-0472">Membrane</keyword>
<dbReference type="InterPro" id="IPR050361">
    <property type="entry name" value="MPP/UQCRC_Complex"/>
</dbReference>
<accession>A0ABS3TQL8</accession>
<keyword evidence="3" id="KW-0732">Signal</keyword>
<dbReference type="Pfam" id="PF00675">
    <property type="entry name" value="Peptidase_M16"/>
    <property type="match status" value="1"/>
</dbReference>
<sequence>MRWLLVPLLLLSFGSWSQADSRSTVAALQMENGMGMVLKPTRVRGHVSIRLIVGVGFSDFPCKERQLPHLMEHLFFSGLDGGDEANLEARMQGLGGQWNAFTSEGDTAFVIEAPASSQRQVFDLLLQAITRTQLDAQKIASARQVLEREEGGRYSHLQRWLDHQNISRAGQEQLAVELGLACPERPPVDNLSQAQLEQLRKDWYVPENMTLIVVGDIDRNLPLYLNRTFGRLPDHATPERRELPAMKGTAERRRTLTKGLFGESAVVHWIFPEPENADGSALTLLQSYLDDTLYAELRVRRGLSYGPWSERTAWANQGFLSLNADVDRSDQPATEAALRKVVDDIRQHGLDPQRFYRIKRAARAQLGWSTPSNATLADYYWGALGDYDNGQFPNEDLRLARVSLKEANKVAQQLFGNEGYLRIEKPLLDDDMAYPLGGAAVFLGGGLLWLGLRRRT</sequence>
<dbReference type="Gene3D" id="3.30.830.10">
    <property type="entry name" value="Metalloenzyme, LuxS/M16 peptidase-like"/>
    <property type="match status" value="2"/>
</dbReference>
<evidence type="ECO:0000313" key="7">
    <source>
        <dbReference type="Proteomes" id="UP000669060"/>
    </source>
</evidence>
<dbReference type="PANTHER" id="PTHR11851:SF49">
    <property type="entry name" value="MITOCHONDRIAL-PROCESSING PEPTIDASE SUBUNIT ALPHA"/>
    <property type="match status" value="1"/>
</dbReference>
<dbReference type="SUPFAM" id="SSF63411">
    <property type="entry name" value="LuxS/MPP-like metallohydrolase"/>
    <property type="match status" value="2"/>
</dbReference>
<dbReference type="InterPro" id="IPR011249">
    <property type="entry name" value="Metalloenz_LuxS/M16"/>
</dbReference>
<feature type="domain" description="Peptidase M16 C-terminal" evidence="5">
    <location>
        <begin position="191"/>
        <end position="361"/>
    </location>
</feature>
<keyword evidence="2" id="KW-0812">Transmembrane</keyword>
<dbReference type="PANTHER" id="PTHR11851">
    <property type="entry name" value="METALLOPROTEASE"/>
    <property type="match status" value="1"/>
</dbReference>
<feature type="signal peptide" evidence="3">
    <location>
        <begin position="1"/>
        <end position="19"/>
    </location>
</feature>
<evidence type="ECO:0000259" key="5">
    <source>
        <dbReference type="Pfam" id="PF05193"/>
    </source>
</evidence>
<keyword evidence="7" id="KW-1185">Reference proteome</keyword>
<feature type="domain" description="Peptidase M16 N-terminal" evidence="4">
    <location>
        <begin position="46"/>
        <end position="183"/>
    </location>
</feature>
<dbReference type="RefSeq" id="WP_208313998.1">
    <property type="nucleotide sequence ID" value="NZ_JAELYA010000004.1"/>
</dbReference>
<gene>
    <name evidence="6" type="ORF">JFY56_12090</name>
</gene>
<dbReference type="InterPro" id="IPR011765">
    <property type="entry name" value="Pept_M16_N"/>
</dbReference>
<reference evidence="6 7" key="1">
    <citation type="submission" date="2020-12" db="EMBL/GenBank/DDBJ databases">
        <title>Pseudomonas schmalbachii sp. nov. isolated from millipede gut.</title>
        <authorList>
            <person name="Shelomi M."/>
        </authorList>
    </citation>
    <scope>NUCLEOTIDE SEQUENCE [LARGE SCALE GENOMIC DNA]</scope>
    <source>
        <strain evidence="6 7">Milli4</strain>
    </source>
</reference>
<evidence type="ECO:0000256" key="3">
    <source>
        <dbReference type="SAM" id="SignalP"/>
    </source>
</evidence>
<evidence type="ECO:0000256" key="2">
    <source>
        <dbReference type="SAM" id="Phobius"/>
    </source>
</evidence>
<dbReference type="InterPro" id="IPR007863">
    <property type="entry name" value="Peptidase_M16_C"/>
</dbReference>
<evidence type="ECO:0000313" key="6">
    <source>
        <dbReference type="EMBL" id="MBO3275965.1"/>
    </source>
</evidence>
<comment type="caution">
    <text evidence="6">The sequence shown here is derived from an EMBL/GenBank/DDBJ whole genome shotgun (WGS) entry which is preliminary data.</text>
</comment>
<organism evidence="6 7">
    <name type="scientific">Pseudomonas schmalbachii</name>
    <dbReference type="NCBI Taxonomy" id="2816993"/>
    <lineage>
        <taxon>Bacteria</taxon>
        <taxon>Pseudomonadati</taxon>
        <taxon>Pseudomonadota</taxon>
        <taxon>Gammaproteobacteria</taxon>
        <taxon>Pseudomonadales</taxon>
        <taxon>Pseudomonadaceae</taxon>
        <taxon>Pseudomonas</taxon>
    </lineage>
</organism>
<keyword evidence="2" id="KW-1133">Transmembrane helix</keyword>
<proteinExistence type="inferred from homology"/>
<dbReference type="EMBL" id="JAELYA010000004">
    <property type="protein sequence ID" value="MBO3275965.1"/>
    <property type="molecule type" value="Genomic_DNA"/>
</dbReference>
<protein>
    <submittedName>
        <fullName evidence="6">Insulinase family protein</fullName>
    </submittedName>
</protein>
<feature type="chain" id="PRO_5045919707" evidence="3">
    <location>
        <begin position="20"/>
        <end position="456"/>
    </location>
</feature>
<dbReference type="Proteomes" id="UP000669060">
    <property type="component" value="Unassembled WGS sequence"/>
</dbReference>
<feature type="transmembrane region" description="Helical" evidence="2">
    <location>
        <begin position="432"/>
        <end position="452"/>
    </location>
</feature>
<evidence type="ECO:0000259" key="4">
    <source>
        <dbReference type="Pfam" id="PF00675"/>
    </source>
</evidence>
<name>A0ABS3TQL8_9PSED</name>